<feature type="non-terminal residue" evidence="2">
    <location>
        <position position="63"/>
    </location>
</feature>
<dbReference type="EMBL" id="JASPKZ010003625">
    <property type="protein sequence ID" value="KAJ9593098.1"/>
    <property type="molecule type" value="Genomic_DNA"/>
</dbReference>
<keyword evidence="1" id="KW-0812">Transmembrane</keyword>
<keyword evidence="1" id="KW-0472">Membrane</keyword>
<feature type="non-terminal residue" evidence="2">
    <location>
        <position position="1"/>
    </location>
</feature>
<accession>A0AAD8EK14</accession>
<proteinExistence type="predicted"/>
<keyword evidence="3" id="KW-1185">Reference proteome</keyword>
<evidence type="ECO:0000313" key="2">
    <source>
        <dbReference type="EMBL" id="KAJ9593098.1"/>
    </source>
</evidence>
<comment type="caution">
    <text evidence="2">The sequence shown here is derived from an EMBL/GenBank/DDBJ whole genome shotgun (WGS) entry which is preliminary data.</text>
</comment>
<dbReference type="AlphaFoldDB" id="A0AAD8EK14"/>
<feature type="transmembrane region" description="Helical" evidence="1">
    <location>
        <begin position="25"/>
        <end position="47"/>
    </location>
</feature>
<keyword evidence="1" id="KW-1133">Transmembrane helix</keyword>
<dbReference type="Proteomes" id="UP001233999">
    <property type="component" value="Unassembled WGS sequence"/>
</dbReference>
<organism evidence="2 3">
    <name type="scientific">Diploptera punctata</name>
    <name type="common">Pacific beetle cockroach</name>
    <dbReference type="NCBI Taxonomy" id="6984"/>
    <lineage>
        <taxon>Eukaryota</taxon>
        <taxon>Metazoa</taxon>
        <taxon>Ecdysozoa</taxon>
        <taxon>Arthropoda</taxon>
        <taxon>Hexapoda</taxon>
        <taxon>Insecta</taxon>
        <taxon>Pterygota</taxon>
        <taxon>Neoptera</taxon>
        <taxon>Polyneoptera</taxon>
        <taxon>Dictyoptera</taxon>
        <taxon>Blattodea</taxon>
        <taxon>Blaberoidea</taxon>
        <taxon>Blaberidae</taxon>
        <taxon>Diplopterinae</taxon>
        <taxon>Diploptera</taxon>
    </lineage>
</organism>
<evidence type="ECO:0000256" key="1">
    <source>
        <dbReference type="SAM" id="Phobius"/>
    </source>
</evidence>
<reference evidence="2" key="2">
    <citation type="submission" date="2023-05" db="EMBL/GenBank/DDBJ databases">
        <authorList>
            <person name="Fouks B."/>
        </authorList>
    </citation>
    <scope>NUCLEOTIDE SEQUENCE</scope>
    <source>
        <strain evidence="2">Stay&amp;Tobe</strain>
        <tissue evidence="2">Testes</tissue>
    </source>
</reference>
<reference evidence="2" key="1">
    <citation type="journal article" date="2023" name="IScience">
        <title>Live-bearing cockroach genome reveals convergent evolutionary mechanisms linked to viviparity in insects and beyond.</title>
        <authorList>
            <person name="Fouks B."/>
            <person name="Harrison M.C."/>
            <person name="Mikhailova A.A."/>
            <person name="Marchal E."/>
            <person name="English S."/>
            <person name="Carruthers M."/>
            <person name="Jennings E.C."/>
            <person name="Chiamaka E.L."/>
            <person name="Frigard R.A."/>
            <person name="Pippel M."/>
            <person name="Attardo G.M."/>
            <person name="Benoit J.B."/>
            <person name="Bornberg-Bauer E."/>
            <person name="Tobe S.S."/>
        </authorList>
    </citation>
    <scope>NUCLEOTIDE SEQUENCE</scope>
    <source>
        <strain evidence="2">Stay&amp;Tobe</strain>
    </source>
</reference>
<sequence length="63" mass="7394">IVRLLYNCVIRSGRNIQFSSDSRSVFILEFLSIYSNSHILMVTFYFLQKVYYIVGTSNMVCRS</sequence>
<evidence type="ECO:0000313" key="3">
    <source>
        <dbReference type="Proteomes" id="UP001233999"/>
    </source>
</evidence>
<gene>
    <name evidence="2" type="ORF">L9F63_027659</name>
</gene>
<protein>
    <submittedName>
        <fullName evidence="2">Uncharacterized protein</fullName>
    </submittedName>
</protein>
<name>A0AAD8EK14_DIPPU</name>